<keyword evidence="4" id="KW-0328">Glycosyltransferase</keyword>
<evidence type="ECO:0000313" key="4">
    <source>
        <dbReference type="EMBL" id="HIW78164.1"/>
    </source>
</evidence>
<dbReference type="Proteomes" id="UP000824264">
    <property type="component" value="Unassembled WGS sequence"/>
</dbReference>
<reference evidence="4" key="1">
    <citation type="journal article" date="2021" name="PeerJ">
        <title>Extensive microbial diversity within the chicken gut microbiome revealed by metagenomics and culture.</title>
        <authorList>
            <person name="Gilroy R."/>
            <person name="Ravi A."/>
            <person name="Getino M."/>
            <person name="Pursley I."/>
            <person name="Horton D.L."/>
            <person name="Alikhan N.F."/>
            <person name="Baker D."/>
            <person name="Gharbi K."/>
            <person name="Hall N."/>
            <person name="Watson M."/>
            <person name="Adriaenssens E.M."/>
            <person name="Foster-Nyarko E."/>
            <person name="Jarju S."/>
            <person name="Secka A."/>
            <person name="Antonio M."/>
            <person name="Oren A."/>
            <person name="Chaudhuri R.R."/>
            <person name="La Ragione R."/>
            <person name="Hildebrand F."/>
            <person name="Pallen M.J."/>
        </authorList>
    </citation>
    <scope>NUCLEOTIDE SEQUENCE</scope>
    <source>
        <strain evidence="4">ChiSxjej5B17-1746</strain>
    </source>
</reference>
<evidence type="ECO:0000256" key="1">
    <source>
        <dbReference type="SAM" id="MobiDB-lite"/>
    </source>
</evidence>
<dbReference type="GO" id="GO:0016757">
    <property type="term" value="F:glycosyltransferase activity"/>
    <property type="evidence" value="ECO:0007669"/>
    <property type="project" value="UniProtKB-KW"/>
</dbReference>
<dbReference type="Pfam" id="PF13439">
    <property type="entry name" value="Glyco_transf_4"/>
    <property type="match status" value="1"/>
</dbReference>
<accession>A0A9D1U823</accession>
<dbReference type="PANTHER" id="PTHR45947">
    <property type="entry name" value="SULFOQUINOVOSYL TRANSFERASE SQD2"/>
    <property type="match status" value="1"/>
</dbReference>
<dbReference type="Pfam" id="PF00534">
    <property type="entry name" value="Glycos_transf_1"/>
    <property type="match status" value="1"/>
</dbReference>
<dbReference type="InterPro" id="IPR028098">
    <property type="entry name" value="Glyco_trans_4-like_N"/>
</dbReference>
<feature type="region of interest" description="Disordered" evidence="1">
    <location>
        <begin position="378"/>
        <end position="406"/>
    </location>
</feature>
<dbReference type="InterPro" id="IPR050194">
    <property type="entry name" value="Glycosyltransferase_grp1"/>
</dbReference>
<keyword evidence="4" id="KW-0808">Transferase</keyword>
<comment type="caution">
    <text evidence="4">The sequence shown here is derived from an EMBL/GenBank/DDBJ whole genome shotgun (WGS) entry which is preliminary data.</text>
</comment>
<evidence type="ECO:0000259" key="2">
    <source>
        <dbReference type="Pfam" id="PF00534"/>
    </source>
</evidence>
<evidence type="ECO:0000313" key="5">
    <source>
        <dbReference type="Proteomes" id="UP000824264"/>
    </source>
</evidence>
<dbReference type="InterPro" id="IPR001296">
    <property type="entry name" value="Glyco_trans_1"/>
</dbReference>
<sequence>MRVAIVHYWLVGMRGGEKVVEALCRLFPQADLYAHAVRPEALSPTLLAHSIRTTFIQKLPCAATRFRNYLPLMPLALEQLDLRAYDLVISSESGPAKGVIVRADVPHICYCHSPMRYLWDMHQDYLESAGPVARLFMRLFFHRLRLWDYASAQRPDVIIANSQTVARRIRRWWKREPRLIYPPVEVERFAAPDMDSLQKVPGRLRAGGYYLCFGEIVNYKRVDLAVRACTQRGAPLVVAGDGPERRRLEAMAGPSVVFTGRVPESAVPALYAGCRAFLFSGEEDFGITPVEAMAAGRPVIAYGKGGARETVREGSTGLFFPTQTVESLSAALDAFENDESAFQTEACRRRAHSFDTSIFEEKFAAEVRDILNAAGKEWAEKAPSPATERDALPARTDSLRTLLPGG</sequence>
<dbReference type="EMBL" id="DXGI01000118">
    <property type="protein sequence ID" value="HIW78164.1"/>
    <property type="molecule type" value="Genomic_DNA"/>
</dbReference>
<gene>
    <name evidence="4" type="ORF">H9874_03355</name>
</gene>
<reference evidence="4" key="2">
    <citation type="submission" date="2021-04" db="EMBL/GenBank/DDBJ databases">
        <authorList>
            <person name="Gilroy R."/>
        </authorList>
    </citation>
    <scope>NUCLEOTIDE SEQUENCE</scope>
    <source>
        <strain evidence="4">ChiSxjej5B17-1746</strain>
    </source>
</reference>
<dbReference type="Gene3D" id="3.40.50.2000">
    <property type="entry name" value="Glycogen Phosphorylase B"/>
    <property type="match status" value="2"/>
</dbReference>
<feature type="domain" description="Glycosyl transferase family 1" evidence="2">
    <location>
        <begin position="209"/>
        <end position="342"/>
    </location>
</feature>
<evidence type="ECO:0000259" key="3">
    <source>
        <dbReference type="Pfam" id="PF13439"/>
    </source>
</evidence>
<organism evidence="4 5">
    <name type="scientific">Candidatus Bilophila faecipullorum</name>
    <dbReference type="NCBI Taxonomy" id="2838482"/>
    <lineage>
        <taxon>Bacteria</taxon>
        <taxon>Pseudomonadati</taxon>
        <taxon>Thermodesulfobacteriota</taxon>
        <taxon>Desulfovibrionia</taxon>
        <taxon>Desulfovibrionales</taxon>
        <taxon>Desulfovibrionaceae</taxon>
        <taxon>Bilophila</taxon>
    </lineage>
</organism>
<name>A0A9D1U823_9BACT</name>
<dbReference type="PANTHER" id="PTHR45947:SF3">
    <property type="entry name" value="SULFOQUINOVOSYL TRANSFERASE SQD2"/>
    <property type="match status" value="1"/>
</dbReference>
<protein>
    <submittedName>
        <fullName evidence="4">Glycosyltransferase</fullName>
        <ecNumber evidence="4">2.4.-.-</ecNumber>
    </submittedName>
</protein>
<dbReference type="EC" id="2.4.-.-" evidence="4"/>
<dbReference type="SUPFAM" id="SSF53756">
    <property type="entry name" value="UDP-Glycosyltransferase/glycogen phosphorylase"/>
    <property type="match status" value="1"/>
</dbReference>
<feature type="domain" description="Glycosyltransferase subfamily 4-like N-terminal" evidence="3">
    <location>
        <begin position="14"/>
        <end position="188"/>
    </location>
</feature>
<dbReference type="AlphaFoldDB" id="A0A9D1U823"/>
<proteinExistence type="predicted"/>